<evidence type="ECO:0000256" key="4">
    <source>
        <dbReference type="ARBA" id="ARBA00022989"/>
    </source>
</evidence>
<feature type="transmembrane region" description="Helical" evidence="6">
    <location>
        <begin position="12"/>
        <end position="31"/>
    </location>
</feature>
<dbReference type="GO" id="GO:0005886">
    <property type="term" value="C:plasma membrane"/>
    <property type="evidence" value="ECO:0007669"/>
    <property type="project" value="UniProtKB-SubCell"/>
</dbReference>
<reference evidence="8 9" key="1">
    <citation type="submission" date="2020-08" db="EMBL/GenBank/DDBJ databases">
        <title>Genomic Encyclopedia of Type Strains, Phase IV (KMG-IV): sequencing the most valuable type-strain genomes for metagenomic binning, comparative biology and taxonomic classification.</title>
        <authorList>
            <person name="Goeker M."/>
        </authorList>
    </citation>
    <scope>NUCLEOTIDE SEQUENCE [LARGE SCALE GENOMIC DNA]</scope>
    <source>
        <strain evidence="8 9">DSM 45385</strain>
    </source>
</reference>
<evidence type="ECO:0000256" key="3">
    <source>
        <dbReference type="ARBA" id="ARBA00022692"/>
    </source>
</evidence>
<evidence type="ECO:0000256" key="5">
    <source>
        <dbReference type="ARBA" id="ARBA00023136"/>
    </source>
</evidence>
<dbReference type="RefSeq" id="WP_184967639.1">
    <property type="nucleotide sequence ID" value="NZ_JACHIN010000009.1"/>
</dbReference>
<comment type="caution">
    <text evidence="8">The sequence shown here is derived from an EMBL/GenBank/DDBJ whole genome shotgun (WGS) entry which is preliminary data.</text>
</comment>
<evidence type="ECO:0000256" key="1">
    <source>
        <dbReference type="ARBA" id="ARBA00004651"/>
    </source>
</evidence>
<organism evidence="8 9">
    <name type="scientific">Nonomuraea endophytica</name>
    <dbReference type="NCBI Taxonomy" id="714136"/>
    <lineage>
        <taxon>Bacteria</taxon>
        <taxon>Bacillati</taxon>
        <taxon>Actinomycetota</taxon>
        <taxon>Actinomycetes</taxon>
        <taxon>Streptosporangiales</taxon>
        <taxon>Streptosporangiaceae</taxon>
        <taxon>Nonomuraea</taxon>
    </lineage>
</organism>
<dbReference type="AlphaFoldDB" id="A0A7W8EIS4"/>
<keyword evidence="9" id="KW-1185">Reference proteome</keyword>
<accession>A0A7W8EIS4</accession>
<proteinExistence type="predicted"/>
<keyword evidence="5 6" id="KW-0472">Membrane</keyword>
<keyword evidence="3 6" id="KW-0812">Transmembrane</keyword>
<dbReference type="Pfam" id="PF06271">
    <property type="entry name" value="RDD"/>
    <property type="match status" value="1"/>
</dbReference>
<evidence type="ECO:0000256" key="2">
    <source>
        <dbReference type="ARBA" id="ARBA00022475"/>
    </source>
</evidence>
<comment type="subcellular location">
    <subcellularLocation>
        <location evidence="1">Cell membrane</location>
        <topology evidence="1">Multi-pass membrane protein</topology>
    </subcellularLocation>
</comment>
<protein>
    <submittedName>
        <fullName evidence="8">Putative RDD family membrane protein YckC</fullName>
    </submittedName>
</protein>
<dbReference type="InterPro" id="IPR051791">
    <property type="entry name" value="Pra-immunoreactive"/>
</dbReference>
<evidence type="ECO:0000313" key="8">
    <source>
        <dbReference type="EMBL" id="MBB5080831.1"/>
    </source>
</evidence>
<dbReference type="InterPro" id="IPR010432">
    <property type="entry name" value="RDD"/>
</dbReference>
<feature type="transmembrane region" description="Helical" evidence="6">
    <location>
        <begin position="107"/>
        <end position="125"/>
    </location>
</feature>
<evidence type="ECO:0000259" key="7">
    <source>
        <dbReference type="Pfam" id="PF06271"/>
    </source>
</evidence>
<dbReference type="Proteomes" id="UP000568380">
    <property type="component" value="Unassembled WGS sequence"/>
</dbReference>
<dbReference type="EMBL" id="JACHIN010000009">
    <property type="protein sequence ID" value="MBB5080831.1"/>
    <property type="molecule type" value="Genomic_DNA"/>
</dbReference>
<keyword evidence="4 6" id="KW-1133">Transmembrane helix</keyword>
<feature type="transmembrane region" description="Helical" evidence="6">
    <location>
        <begin position="52"/>
        <end position="71"/>
    </location>
</feature>
<gene>
    <name evidence="8" type="ORF">HNR40_006320</name>
</gene>
<sequence length="144" mass="16456">MTPPLAGRWRRLFSGILDEIIIAIVSVPFSWNSWTYVWDSSRGIWERIPTQHVFLQSVIAFLYFWLLHSYWNGQTVGKKLFGMRVVQENGGKATVGQVAIREAVRTVLSWLCCIGALLDLGWILFDHRKQALHDKAAKTLVVDA</sequence>
<evidence type="ECO:0000313" key="9">
    <source>
        <dbReference type="Proteomes" id="UP000568380"/>
    </source>
</evidence>
<keyword evidence="2" id="KW-1003">Cell membrane</keyword>
<dbReference type="PANTHER" id="PTHR36115">
    <property type="entry name" value="PROLINE-RICH ANTIGEN HOMOLOG-RELATED"/>
    <property type="match status" value="1"/>
</dbReference>
<evidence type="ECO:0000256" key="6">
    <source>
        <dbReference type="SAM" id="Phobius"/>
    </source>
</evidence>
<name>A0A7W8EIS4_9ACTN</name>
<feature type="domain" description="RDD" evidence="7">
    <location>
        <begin position="5"/>
        <end position="138"/>
    </location>
</feature>